<proteinExistence type="predicted"/>
<reference evidence="1 2" key="1">
    <citation type="submission" date="2007-01" db="EMBL/GenBank/DDBJ databases">
        <authorList>
            <person name="Haygood M."/>
            <person name="Podell S."/>
            <person name="Anderson C."/>
            <person name="Hopkinson B."/>
            <person name="Roe K."/>
            <person name="Barbeau K."/>
            <person name="Gaasterland T."/>
            <person name="Ferriera S."/>
            <person name="Johnson J."/>
            <person name="Kravitz S."/>
            <person name="Beeson K."/>
            <person name="Sutton G."/>
            <person name="Rogers Y.-H."/>
            <person name="Friedman R."/>
            <person name="Frazier M."/>
            <person name="Venter J.C."/>
        </authorList>
    </citation>
    <scope>NUCLEOTIDE SEQUENCE [LARGE SCALE GENOMIC DNA]</scope>
    <source>
        <strain evidence="1 2">ATCC 23134</strain>
    </source>
</reference>
<keyword evidence="2" id="KW-1185">Reference proteome</keyword>
<name>A1ZG31_MICM2</name>
<evidence type="ECO:0000313" key="1">
    <source>
        <dbReference type="EMBL" id="EAY30448.1"/>
    </source>
</evidence>
<comment type="caution">
    <text evidence="1">The sequence shown here is derived from an EMBL/GenBank/DDBJ whole genome shotgun (WGS) entry which is preliminary data.</text>
</comment>
<evidence type="ECO:0000313" key="2">
    <source>
        <dbReference type="Proteomes" id="UP000004095"/>
    </source>
</evidence>
<dbReference type="Proteomes" id="UP000004095">
    <property type="component" value="Unassembled WGS sequence"/>
</dbReference>
<protein>
    <submittedName>
        <fullName evidence="1">Uncharacterized protein</fullName>
    </submittedName>
</protein>
<organism evidence="1 2">
    <name type="scientific">Microscilla marina ATCC 23134</name>
    <dbReference type="NCBI Taxonomy" id="313606"/>
    <lineage>
        <taxon>Bacteria</taxon>
        <taxon>Pseudomonadati</taxon>
        <taxon>Bacteroidota</taxon>
        <taxon>Cytophagia</taxon>
        <taxon>Cytophagales</taxon>
        <taxon>Microscillaceae</taxon>
        <taxon>Microscilla</taxon>
    </lineage>
</organism>
<gene>
    <name evidence="1" type="ORF">M23134_03084</name>
</gene>
<dbReference type="AlphaFoldDB" id="A1ZG31"/>
<accession>A1ZG31</accession>
<dbReference type="EMBL" id="AAWS01000006">
    <property type="protein sequence ID" value="EAY30448.1"/>
    <property type="molecule type" value="Genomic_DNA"/>
</dbReference>
<sequence length="43" mass="5085">MSKQPKKYQYGRITFKPLVISILLDVSIYEKAIDYRLNAVDYC</sequence>